<proteinExistence type="predicted"/>
<evidence type="ECO:0000313" key="2">
    <source>
        <dbReference type="Proteomes" id="UP000784294"/>
    </source>
</evidence>
<dbReference type="AlphaFoldDB" id="A0A3S5AX66"/>
<keyword evidence="2" id="KW-1185">Reference proteome</keyword>
<dbReference type="Proteomes" id="UP000784294">
    <property type="component" value="Unassembled WGS sequence"/>
</dbReference>
<gene>
    <name evidence="1" type="ORF">PXEA_LOCUS801</name>
</gene>
<sequence length="109" mass="11986">MVIRMTRFTDDADYDAGEKSVYVTRPRLYSGNDGAYNGFRTRSFAPTSRLASFALFLFAGPTPHHCPIRGPSGPGDACNVCLSARRPLSVYMLIGLPFCQSVHPNDRLA</sequence>
<evidence type="ECO:0000313" key="1">
    <source>
        <dbReference type="EMBL" id="VEL07361.1"/>
    </source>
</evidence>
<organism evidence="1 2">
    <name type="scientific">Protopolystoma xenopodis</name>
    <dbReference type="NCBI Taxonomy" id="117903"/>
    <lineage>
        <taxon>Eukaryota</taxon>
        <taxon>Metazoa</taxon>
        <taxon>Spiralia</taxon>
        <taxon>Lophotrochozoa</taxon>
        <taxon>Platyhelminthes</taxon>
        <taxon>Monogenea</taxon>
        <taxon>Polyopisthocotylea</taxon>
        <taxon>Polystomatidea</taxon>
        <taxon>Polystomatidae</taxon>
        <taxon>Protopolystoma</taxon>
    </lineage>
</organism>
<name>A0A3S5AX66_9PLAT</name>
<reference evidence="1" key="1">
    <citation type="submission" date="2018-11" db="EMBL/GenBank/DDBJ databases">
        <authorList>
            <consortium name="Pathogen Informatics"/>
        </authorList>
    </citation>
    <scope>NUCLEOTIDE SEQUENCE</scope>
</reference>
<protein>
    <submittedName>
        <fullName evidence="1">Uncharacterized protein</fullName>
    </submittedName>
</protein>
<comment type="caution">
    <text evidence="1">The sequence shown here is derived from an EMBL/GenBank/DDBJ whole genome shotgun (WGS) entry which is preliminary data.</text>
</comment>
<dbReference type="EMBL" id="CAAALY010001557">
    <property type="protein sequence ID" value="VEL07361.1"/>
    <property type="molecule type" value="Genomic_DNA"/>
</dbReference>
<accession>A0A3S5AX66</accession>